<dbReference type="InterPro" id="IPR002347">
    <property type="entry name" value="SDR_fam"/>
</dbReference>
<dbReference type="EMBL" id="RHHQ01000004">
    <property type="protein sequence ID" value="RNB91803.1"/>
    <property type="molecule type" value="Genomic_DNA"/>
</dbReference>
<dbReference type="SUPFAM" id="SSF51735">
    <property type="entry name" value="NAD(P)-binding Rossmann-fold domains"/>
    <property type="match status" value="1"/>
</dbReference>
<dbReference type="GO" id="GO:0016491">
    <property type="term" value="F:oxidoreductase activity"/>
    <property type="evidence" value="ECO:0007669"/>
    <property type="project" value="UniProtKB-KW"/>
</dbReference>
<dbReference type="FunFam" id="3.40.50.720:FF:000173">
    <property type="entry name" value="3-oxoacyl-[acyl-carrier protein] reductase"/>
    <property type="match status" value="1"/>
</dbReference>
<dbReference type="InterPro" id="IPR050259">
    <property type="entry name" value="SDR"/>
</dbReference>
<dbReference type="PANTHER" id="PTHR42879:SF2">
    <property type="entry name" value="3-OXOACYL-[ACYL-CARRIER-PROTEIN] REDUCTASE FABG"/>
    <property type="match status" value="1"/>
</dbReference>
<dbReference type="Gene3D" id="3.40.50.720">
    <property type="entry name" value="NAD(P)-binding Rossmann-like Domain"/>
    <property type="match status" value="1"/>
</dbReference>
<name>A0A3M8DUD4_9BACL</name>
<reference evidence="3 4" key="1">
    <citation type="submission" date="2018-10" db="EMBL/GenBank/DDBJ databases">
        <title>Phylogenomics of Brevibacillus.</title>
        <authorList>
            <person name="Dunlap C."/>
        </authorList>
    </citation>
    <scope>NUCLEOTIDE SEQUENCE [LARGE SCALE GENOMIC DNA]</scope>
    <source>
        <strain evidence="3 4">JCM 15716</strain>
    </source>
</reference>
<comment type="caution">
    <text evidence="3">The sequence shown here is derived from an EMBL/GenBank/DDBJ whole genome shotgun (WGS) entry which is preliminary data.</text>
</comment>
<evidence type="ECO:0000256" key="2">
    <source>
        <dbReference type="ARBA" id="ARBA00023002"/>
    </source>
</evidence>
<proteinExistence type="inferred from homology"/>
<dbReference type="Pfam" id="PF13561">
    <property type="entry name" value="adh_short_C2"/>
    <property type="match status" value="1"/>
</dbReference>
<dbReference type="PRINTS" id="PR00081">
    <property type="entry name" value="GDHRDH"/>
</dbReference>
<keyword evidence="2" id="KW-0560">Oxidoreductase</keyword>
<evidence type="ECO:0000313" key="3">
    <source>
        <dbReference type="EMBL" id="RNB91803.1"/>
    </source>
</evidence>
<evidence type="ECO:0000256" key="1">
    <source>
        <dbReference type="ARBA" id="ARBA00006484"/>
    </source>
</evidence>
<keyword evidence="4" id="KW-1185">Reference proteome</keyword>
<protein>
    <submittedName>
        <fullName evidence="3">SDR family oxidoreductase</fullName>
    </submittedName>
</protein>
<dbReference type="PRINTS" id="PR00080">
    <property type="entry name" value="SDRFAMILY"/>
</dbReference>
<gene>
    <name evidence="3" type="ORF">EDM56_03365</name>
</gene>
<dbReference type="OrthoDB" id="9803333at2"/>
<evidence type="ECO:0000313" key="4">
    <source>
        <dbReference type="Proteomes" id="UP000271031"/>
    </source>
</evidence>
<accession>A0A3M8DUD4</accession>
<dbReference type="RefSeq" id="WP_122916465.1">
    <property type="nucleotide sequence ID" value="NZ_RHHQ01000004.1"/>
</dbReference>
<dbReference type="NCBIfam" id="NF047420">
    <property type="entry name" value="EF_P_mod_YmfI"/>
    <property type="match status" value="1"/>
</dbReference>
<organism evidence="3 4">
    <name type="scientific">Brevibacillus fluminis</name>
    <dbReference type="NCBI Taxonomy" id="511487"/>
    <lineage>
        <taxon>Bacteria</taxon>
        <taxon>Bacillati</taxon>
        <taxon>Bacillota</taxon>
        <taxon>Bacilli</taxon>
        <taxon>Bacillales</taxon>
        <taxon>Paenibacillaceae</taxon>
        <taxon>Brevibacillus</taxon>
    </lineage>
</organism>
<sequence length="243" mass="25912">MTETPWALITGASGELGGAISMALAQRGVPLYLHYHQSGHKLEPILALCAERGVPALAVQADLRDPLQIDGLFQQLPVKPLLLVNNASIEHFGLVQDVTPDAFDELVAANVRSAFFVSQKLISAMLQHRYGRIVNVASIWGQTGAACEVLYSLTKGAVLAFTKALAKELAPNNITVNAVAPGAIQGGMMNRFSAEEVEWIAQDIPMGRLGRTDEVASLVAYLLSSEAGYVTGQVVAPNGGWYT</sequence>
<comment type="similarity">
    <text evidence="1">Belongs to the short-chain dehydrogenases/reductases (SDR) family.</text>
</comment>
<dbReference type="Proteomes" id="UP000271031">
    <property type="component" value="Unassembled WGS sequence"/>
</dbReference>
<dbReference type="AlphaFoldDB" id="A0A3M8DUD4"/>
<dbReference type="InterPro" id="IPR036291">
    <property type="entry name" value="NAD(P)-bd_dom_sf"/>
</dbReference>
<dbReference type="PANTHER" id="PTHR42879">
    <property type="entry name" value="3-OXOACYL-(ACYL-CARRIER-PROTEIN) REDUCTASE"/>
    <property type="match status" value="1"/>
</dbReference>